<proteinExistence type="predicted"/>
<gene>
    <name evidence="1" type="ORF">M9Y10_032581</name>
</gene>
<evidence type="ECO:0008006" key="3">
    <source>
        <dbReference type="Google" id="ProtNLM"/>
    </source>
</evidence>
<evidence type="ECO:0000313" key="1">
    <source>
        <dbReference type="EMBL" id="KAK8839109.1"/>
    </source>
</evidence>
<accession>A0ABR2GYT2</accession>
<dbReference type="InterPro" id="IPR008979">
    <property type="entry name" value="Galactose-bd-like_sf"/>
</dbReference>
<dbReference type="SUPFAM" id="SSF49785">
    <property type="entry name" value="Galactose-binding domain-like"/>
    <property type="match status" value="1"/>
</dbReference>
<protein>
    <recommendedName>
        <fullName evidence="3">F5/8 type C domain-containing protein</fullName>
    </recommendedName>
</protein>
<keyword evidence="2" id="KW-1185">Reference proteome</keyword>
<name>A0ABR2GYT2_9EUKA</name>
<dbReference type="Proteomes" id="UP001470230">
    <property type="component" value="Unassembled WGS sequence"/>
</dbReference>
<sequence>MSENTTIQLQTSCILGFPFEKYHQSFKFIVNGETFETSRVIADLLSNEVRQLHFIDPTTDYFQISTKERGNFSIILQLADFKGVTINESDIPFLNEVIQLLGNEFIEISNSKEDEIDLNITNVFNRLHTKLSLNSKAFKNFEISKEIEFISNHFYDIIEKKEDELIKVNTSILELILLNDDLKLKSEDQLVKFIMKLTKIDEENSVLYDYVDFLNVSLPTMIEFINNYDYNRLDRTIWESLSMRLKQEIQMKTKQTDDLLHRYVKEKVVQIQYEKNNEFKGIINYIRENFNTNEIIHLSSSSNYNGPWGFYPAQNVIKFDERCVFVSDDEQNSWLCIDFKSHKVAPMSYSIRSCIFATNSSHPKSWVIEGSDDNSKWEIVDEQKNCSLLNGSNLVHTFDILKKEEEKEFRYLRIRLTTPNWQNNHYLAFDSIEFYGTFQ</sequence>
<dbReference type="EMBL" id="JAPFFF010000053">
    <property type="protein sequence ID" value="KAK8839109.1"/>
    <property type="molecule type" value="Genomic_DNA"/>
</dbReference>
<comment type="caution">
    <text evidence="1">The sequence shown here is derived from an EMBL/GenBank/DDBJ whole genome shotgun (WGS) entry which is preliminary data.</text>
</comment>
<evidence type="ECO:0000313" key="2">
    <source>
        <dbReference type="Proteomes" id="UP001470230"/>
    </source>
</evidence>
<organism evidence="1 2">
    <name type="scientific">Tritrichomonas musculus</name>
    <dbReference type="NCBI Taxonomy" id="1915356"/>
    <lineage>
        <taxon>Eukaryota</taxon>
        <taxon>Metamonada</taxon>
        <taxon>Parabasalia</taxon>
        <taxon>Tritrichomonadida</taxon>
        <taxon>Tritrichomonadidae</taxon>
        <taxon>Tritrichomonas</taxon>
    </lineage>
</organism>
<dbReference type="Gene3D" id="2.60.120.260">
    <property type="entry name" value="Galactose-binding domain-like"/>
    <property type="match status" value="1"/>
</dbReference>
<reference evidence="1 2" key="1">
    <citation type="submission" date="2024-04" db="EMBL/GenBank/DDBJ databases">
        <title>Tritrichomonas musculus Genome.</title>
        <authorList>
            <person name="Alves-Ferreira E."/>
            <person name="Grigg M."/>
            <person name="Lorenzi H."/>
            <person name="Galac M."/>
        </authorList>
    </citation>
    <scope>NUCLEOTIDE SEQUENCE [LARGE SCALE GENOMIC DNA]</scope>
    <source>
        <strain evidence="1 2">EAF2021</strain>
    </source>
</reference>